<proteinExistence type="inferred from homology"/>
<dbReference type="SUPFAM" id="SSF53218">
    <property type="entry name" value="Molybdenum cofactor biosynthesis proteins"/>
    <property type="match status" value="1"/>
</dbReference>
<dbReference type="InterPro" id="IPR036135">
    <property type="entry name" value="MoeA_linker/N_sf"/>
</dbReference>
<evidence type="ECO:0000256" key="5">
    <source>
        <dbReference type="ARBA" id="ARBA00023150"/>
    </source>
</evidence>
<evidence type="ECO:0000259" key="8">
    <source>
        <dbReference type="SMART" id="SM00852"/>
    </source>
</evidence>
<dbReference type="Pfam" id="PF03454">
    <property type="entry name" value="MoeA_C"/>
    <property type="match status" value="1"/>
</dbReference>
<dbReference type="InterPro" id="IPR036425">
    <property type="entry name" value="MoaB/Mog-like_dom_sf"/>
</dbReference>
<dbReference type="RefSeq" id="WP_210101368.1">
    <property type="nucleotide sequence ID" value="NZ_BAABLK010000086.1"/>
</dbReference>
<evidence type="ECO:0000256" key="3">
    <source>
        <dbReference type="ARBA" id="ARBA00010763"/>
    </source>
</evidence>
<comment type="cofactor">
    <cofactor evidence="7">
        <name>Mg(2+)</name>
        <dbReference type="ChEBI" id="CHEBI:18420"/>
    </cofactor>
</comment>
<keyword evidence="10" id="KW-1185">Reference proteome</keyword>
<dbReference type="Proteomes" id="UP001501257">
    <property type="component" value="Unassembled WGS sequence"/>
</dbReference>
<dbReference type="NCBIfam" id="NF045515">
    <property type="entry name" value="Glp_gephyrin"/>
    <property type="match status" value="1"/>
</dbReference>
<evidence type="ECO:0000256" key="1">
    <source>
        <dbReference type="ARBA" id="ARBA00002901"/>
    </source>
</evidence>
<dbReference type="Gene3D" id="2.40.340.10">
    <property type="entry name" value="MoeA, C-terminal, domain IV"/>
    <property type="match status" value="1"/>
</dbReference>
<comment type="similarity">
    <text evidence="3 7">Belongs to the MoeA family.</text>
</comment>
<keyword evidence="7" id="KW-0808">Transferase</keyword>
<accession>A0ABP9TSC7</accession>
<comment type="pathway">
    <text evidence="2 7">Cofactor biosynthesis; molybdopterin biosynthesis.</text>
</comment>
<dbReference type="Pfam" id="PF03453">
    <property type="entry name" value="MoeA_N"/>
    <property type="match status" value="1"/>
</dbReference>
<dbReference type="Pfam" id="PF00994">
    <property type="entry name" value="MoCF_biosynth"/>
    <property type="match status" value="1"/>
</dbReference>
<evidence type="ECO:0000256" key="6">
    <source>
        <dbReference type="ARBA" id="ARBA00047317"/>
    </source>
</evidence>
<dbReference type="Gene3D" id="2.170.190.11">
    <property type="entry name" value="Molybdopterin biosynthesis moea protein, domain 3"/>
    <property type="match status" value="1"/>
</dbReference>
<name>A0ABP9TSC7_9MICC</name>
<dbReference type="PANTHER" id="PTHR10192">
    <property type="entry name" value="MOLYBDOPTERIN BIOSYNTHESIS PROTEIN"/>
    <property type="match status" value="1"/>
</dbReference>
<comment type="catalytic activity">
    <reaction evidence="6">
        <text>adenylyl-molybdopterin + molybdate = Mo-molybdopterin + AMP + H(+)</text>
        <dbReference type="Rhea" id="RHEA:35047"/>
        <dbReference type="ChEBI" id="CHEBI:15378"/>
        <dbReference type="ChEBI" id="CHEBI:36264"/>
        <dbReference type="ChEBI" id="CHEBI:62727"/>
        <dbReference type="ChEBI" id="CHEBI:71302"/>
        <dbReference type="ChEBI" id="CHEBI:456215"/>
        <dbReference type="EC" id="2.10.1.1"/>
    </reaction>
</comment>
<evidence type="ECO:0000313" key="10">
    <source>
        <dbReference type="Proteomes" id="UP001501257"/>
    </source>
</evidence>
<comment type="caution">
    <text evidence="9">The sequence shown here is derived from an EMBL/GenBank/DDBJ whole genome shotgun (WGS) entry which is preliminary data.</text>
</comment>
<dbReference type="EMBL" id="BAABLK010000086">
    <property type="protein sequence ID" value="GAA5228673.1"/>
    <property type="molecule type" value="Genomic_DNA"/>
</dbReference>
<comment type="function">
    <text evidence="1 7">Catalyzes the insertion of molybdate into adenylated molybdopterin with the concomitant release of AMP.</text>
</comment>
<dbReference type="SMART" id="SM00852">
    <property type="entry name" value="MoCF_biosynth"/>
    <property type="match status" value="1"/>
</dbReference>
<dbReference type="Gene3D" id="3.40.980.10">
    <property type="entry name" value="MoaB/Mog-like domain"/>
    <property type="match status" value="1"/>
</dbReference>
<feature type="domain" description="MoaB/Mog" evidence="8">
    <location>
        <begin position="191"/>
        <end position="336"/>
    </location>
</feature>
<dbReference type="PANTHER" id="PTHR10192:SF5">
    <property type="entry name" value="GEPHYRIN"/>
    <property type="match status" value="1"/>
</dbReference>
<dbReference type="InterPro" id="IPR005111">
    <property type="entry name" value="MoeA_C_domain_IV"/>
</dbReference>
<dbReference type="SUPFAM" id="SSF63867">
    <property type="entry name" value="MoeA C-terminal domain-like"/>
    <property type="match status" value="1"/>
</dbReference>
<dbReference type="SUPFAM" id="SSF63882">
    <property type="entry name" value="MoeA N-terminal region -like"/>
    <property type="match status" value="1"/>
</dbReference>
<dbReference type="InterPro" id="IPR001453">
    <property type="entry name" value="MoaB/Mog_dom"/>
</dbReference>
<evidence type="ECO:0000313" key="9">
    <source>
        <dbReference type="EMBL" id="GAA5228673.1"/>
    </source>
</evidence>
<dbReference type="InterPro" id="IPR036688">
    <property type="entry name" value="MoeA_C_domain_IV_sf"/>
</dbReference>
<evidence type="ECO:0000256" key="2">
    <source>
        <dbReference type="ARBA" id="ARBA00005046"/>
    </source>
</evidence>
<gene>
    <name evidence="9" type="ORF">GCM10025778_32120</name>
</gene>
<dbReference type="Gene3D" id="3.90.105.10">
    <property type="entry name" value="Molybdopterin biosynthesis moea protein, domain 2"/>
    <property type="match status" value="1"/>
</dbReference>
<evidence type="ECO:0000256" key="4">
    <source>
        <dbReference type="ARBA" id="ARBA00022505"/>
    </source>
</evidence>
<protein>
    <recommendedName>
        <fullName evidence="7">Molybdopterin molybdenumtransferase</fullName>
        <ecNumber evidence="7">2.10.1.1</ecNumber>
    </recommendedName>
</protein>
<dbReference type="InterPro" id="IPR038987">
    <property type="entry name" value="MoeA-like"/>
</dbReference>
<sequence>MEAPFRRSVPEHREAIEEMLGVALRDLGVETIDLDGALRRRLAQDLVAPRALPPWDNSQMDGYAVHADDLGVIPLSVVETIAAGQAAHALERGTAAPIMTGAPMPAGANTVIPIEAAVPDRFPLESELAQGFTVVLGTGAAEGSYVRTRGSDIDEGAVALEAGTVMGPTALGIVAGLGIAQVQVIAKPRVLLLSTGDELVAPGTELAPGQIHDANTTLLRTALRAAGCQVDTVGVLDDSPATFTTSMREALNAAEHPYPLVISSGGISKGAFDVVKEVLANYGVAFGSVAMQPGGPQGAGMLSLPGCDPVTFMALPGNPVSAFVSFEMFIRPVLATALGLPARTVAIATLTEDMESMPGKMQVRRGTFTDGAFTPMGGASSHLLAALAASNAFILIDENTTHLDSGTRVNVLIIGDGA</sequence>
<keyword evidence="7" id="KW-0460">Magnesium</keyword>
<keyword evidence="5 7" id="KW-0501">Molybdenum cofactor biosynthesis</keyword>
<reference evidence="10" key="1">
    <citation type="journal article" date="2019" name="Int. J. Syst. Evol. Microbiol.">
        <title>The Global Catalogue of Microorganisms (GCM) 10K type strain sequencing project: providing services to taxonomists for standard genome sequencing and annotation.</title>
        <authorList>
            <consortium name="The Broad Institute Genomics Platform"/>
            <consortium name="The Broad Institute Genome Sequencing Center for Infectious Disease"/>
            <person name="Wu L."/>
            <person name="Ma J."/>
        </authorList>
    </citation>
    <scope>NUCLEOTIDE SEQUENCE [LARGE SCALE GENOMIC DNA]</scope>
    <source>
        <strain evidence="10">JCM 18952</strain>
    </source>
</reference>
<keyword evidence="4 7" id="KW-0500">Molybdenum</keyword>
<evidence type="ECO:0000256" key="7">
    <source>
        <dbReference type="RuleBase" id="RU365090"/>
    </source>
</evidence>
<organism evidence="9 10">
    <name type="scientific">Paeniglutamicibacter antarcticus</name>
    <dbReference type="NCBI Taxonomy" id="494023"/>
    <lineage>
        <taxon>Bacteria</taxon>
        <taxon>Bacillati</taxon>
        <taxon>Actinomycetota</taxon>
        <taxon>Actinomycetes</taxon>
        <taxon>Micrococcales</taxon>
        <taxon>Micrococcaceae</taxon>
        <taxon>Paeniglutamicibacter</taxon>
    </lineage>
</organism>
<dbReference type="EC" id="2.10.1.1" evidence="7"/>
<dbReference type="InterPro" id="IPR005110">
    <property type="entry name" value="MoeA_linker/N"/>
</dbReference>
<dbReference type="CDD" id="cd00887">
    <property type="entry name" value="MoeA"/>
    <property type="match status" value="1"/>
</dbReference>
<keyword evidence="7" id="KW-0479">Metal-binding</keyword>